<evidence type="ECO:0000256" key="5">
    <source>
        <dbReference type="ARBA" id="ARBA00022727"/>
    </source>
</evidence>
<evidence type="ECO:0000313" key="14">
    <source>
        <dbReference type="Proteomes" id="UP000824124"/>
    </source>
</evidence>
<dbReference type="EMBL" id="DVMH01000027">
    <property type="protein sequence ID" value="HIU10663.1"/>
    <property type="molecule type" value="Genomic_DNA"/>
</dbReference>
<dbReference type="PANTHER" id="PTHR10344:SF4">
    <property type="entry name" value="UMP-CMP KINASE 2, MITOCHONDRIAL"/>
    <property type="match status" value="1"/>
</dbReference>
<dbReference type="SUPFAM" id="SSF52540">
    <property type="entry name" value="P-loop containing nucleoside triphosphate hydrolases"/>
    <property type="match status" value="1"/>
</dbReference>
<dbReference type="PANTHER" id="PTHR10344">
    <property type="entry name" value="THYMIDYLATE KINASE"/>
    <property type="match status" value="1"/>
</dbReference>
<evidence type="ECO:0000256" key="10">
    <source>
        <dbReference type="ARBA" id="ARBA00057735"/>
    </source>
</evidence>
<dbReference type="HAMAP" id="MF_00165">
    <property type="entry name" value="Thymidylate_kinase"/>
    <property type="match status" value="1"/>
</dbReference>
<comment type="similarity">
    <text evidence="1 11">Belongs to the thymidylate kinase family.</text>
</comment>
<name>A0A9D1KYV0_9FIRM</name>
<feature type="domain" description="Thymidylate kinase-like" evidence="12">
    <location>
        <begin position="9"/>
        <end position="197"/>
    </location>
</feature>
<dbReference type="Gene3D" id="3.40.50.300">
    <property type="entry name" value="P-loop containing nucleotide triphosphate hydrolases"/>
    <property type="match status" value="1"/>
</dbReference>
<evidence type="ECO:0000256" key="6">
    <source>
        <dbReference type="ARBA" id="ARBA00022741"/>
    </source>
</evidence>
<dbReference type="FunFam" id="3.40.50.300:FF:000225">
    <property type="entry name" value="Thymidylate kinase"/>
    <property type="match status" value="1"/>
</dbReference>
<reference evidence="13" key="1">
    <citation type="submission" date="2020-10" db="EMBL/GenBank/DDBJ databases">
        <authorList>
            <person name="Gilroy R."/>
        </authorList>
    </citation>
    <scope>NUCLEOTIDE SEQUENCE</scope>
    <source>
        <strain evidence="13">2830</strain>
    </source>
</reference>
<dbReference type="Proteomes" id="UP000824124">
    <property type="component" value="Unassembled WGS sequence"/>
</dbReference>
<dbReference type="GO" id="GO:0006233">
    <property type="term" value="P:dTDP biosynthetic process"/>
    <property type="evidence" value="ECO:0007669"/>
    <property type="project" value="InterPro"/>
</dbReference>
<keyword evidence="4 11" id="KW-0808">Transferase</keyword>
<keyword evidence="8 11" id="KW-0067">ATP-binding</keyword>
<dbReference type="InterPro" id="IPR018094">
    <property type="entry name" value="Thymidylate_kinase"/>
</dbReference>
<accession>A0A9D1KYV0</accession>
<dbReference type="CDD" id="cd01672">
    <property type="entry name" value="TMPK"/>
    <property type="match status" value="1"/>
</dbReference>
<evidence type="ECO:0000259" key="12">
    <source>
        <dbReference type="Pfam" id="PF02223"/>
    </source>
</evidence>
<evidence type="ECO:0000256" key="11">
    <source>
        <dbReference type="HAMAP-Rule" id="MF_00165"/>
    </source>
</evidence>
<dbReference type="GO" id="GO:0004798">
    <property type="term" value="F:dTMP kinase activity"/>
    <property type="evidence" value="ECO:0007669"/>
    <property type="project" value="UniProtKB-UniRule"/>
</dbReference>
<comment type="catalytic activity">
    <reaction evidence="9 11">
        <text>dTMP + ATP = dTDP + ADP</text>
        <dbReference type="Rhea" id="RHEA:13517"/>
        <dbReference type="ChEBI" id="CHEBI:30616"/>
        <dbReference type="ChEBI" id="CHEBI:58369"/>
        <dbReference type="ChEBI" id="CHEBI:63528"/>
        <dbReference type="ChEBI" id="CHEBI:456216"/>
        <dbReference type="EC" id="2.7.4.9"/>
    </reaction>
</comment>
<dbReference type="NCBIfam" id="TIGR00041">
    <property type="entry name" value="DTMP_kinase"/>
    <property type="match status" value="1"/>
</dbReference>
<protein>
    <recommendedName>
        <fullName evidence="3 11">Thymidylate kinase</fullName>
        <ecNumber evidence="2 11">2.7.4.9</ecNumber>
    </recommendedName>
    <alternativeName>
        <fullName evidence="11">dTMP kinase</fullName>
    </alternativeName>
</protein>
<evidence type="ECO:0000256" key="2">
    <source>
        <dbReference type="ARBA" id="ARBA00012980"/>
    </source>
</evidence>
<keyword evidence="5 11" id="KW-0545">Nucleotide biosynthesis</keyword>
<comment type="caution">
    <text evidence="13">The sequence shown here is derived from an EMBL/GenBank/DDBJ whole genome shotgun (WGS) entry which is preliminary data.</text>
</comment>
<evidence type="ECO:0000313" key="13">
    <source>
        <dbReference type="EMBL" id="HIU10663.1"/>
    </source>
</evidence>
<dbReference type="GO" id="GO:0006235">
    <property type="term" value="P:dTTP biosynthetic process"/>
    <property type="evidence" value="ECO:0007669"/>
    <property type="project" value="UniProtKB-UniRule"/>
</dbReference>
<evidence type="ECO:0000256" key="9">
    <source>
        <dbReference type="ARBA" id="ARBA00048743"/>
    </source>
</evidence>
<dbReference type="AlphaFoldDB" id="A0A9D1KYV0"/>
<organism evidence="13 14">
    <name type="scientific">Candidatus Avidehalobacter gallistercoris</name>
    <dbReference type="NCBI Taxonomy" id="2840694"/>
    <lineage>
        <taxon>Bacteria</taxon>
        <taxon>Bacillati</taxon>
        <taxon>Bacillota</taxon>
        <taxon>Clostridia</taxon>
        <taxon>Eubacteriales</taxon>
        <taxon>Peptococcaceae</taxon>
        <taxon>Peptococcaceae incertae sedis</taxon>
        <taxon>Candidatus Avidehalobacter</taxon>
    </lineage>
</organism>
<evidence type="ECO:0000256" key="1">
    <source>
        <dbReference type="ARBA" id="ARBA00009776"/>
    </source>
</evidence>
<keyword evidence="7 11" id="KW-0418">Kinase</keyword>
<dbReference type="InterPro" id="IPR039430">
    <property type="entry name" value="Thymidylate_kin-like_dom"/>
</dbReference>
<dbReference type="EC" id="2.7.4.9" evidence="2 11"/>
<dbReference type="GO" id="GO:0005829">
    <property type="term" value="C:cytosol"/>
    <property type="evidence" value="ECO:0007669"/>
    <property type="project" value="TreeGrafter"/>
</dbReference>
<feature type="binding site" evidence="11">
    <location>
        <begin position="11"/>
        <end position="18"/>
    </location>
    <ligand>
        <name>ATP</name>
        <dbReference type="ChEBI" id="CHEBI:30616"/>
    </ligand>
</feature>
<keyword evidence="6 11" id="KW-0547">Nucleotide-binding</keyword>
<evidence type="ECO:0000256" key="4">
    <source>
        <dbReference type="ARBA" id="ARBA00022679"/>
    </source>
</evidence>
<dbReference type="InterPro" id="IPR027417">
    <property type="entry name" value="P-loop_NTPase"/>
</dbReference>
<comment type="function">
    <text evidence="10 11">Phosphorylation of dTMP to form dTDP in both de novo and salvage pathways of dTTP synthesis.</text>
</comment>
<gene>
    <name evidence="11" type="primary">tmk</name>
    <name evidence="13" type="ORF">IAB00_05420</name>
</gene>
<dbReference type="GO" id="GO:0005524">
    <property type="term" value="F:ATP binding"/>
    <property type="evidence" value="ECO:0007669"/>
    <property type="project" value="UniProtKB-UniRule"/>
</dbReference>
<reference evidence="13" key="2">
    <citation type="journal article" date="2021" name="PeerJ">
        <title>Extensive microbial diversity within the chicken gut microbiome revealed by metagenomics and culture.</title>
        <authorList>
            <person name="Gilroy R."/>
            <person name="Ravi A."/>
            <person name="Getino M."/>
            <person name="Pursley I."/>
            <person name="Horton D.L."/>
            <person name="Alikhan N.F."/>
            <person name="Baker D."/>
            <person name="Gharbi K."/>
            <person name="Hall N."/>
            <person name="Watson M."/>
            <person name="Adriaenssens E.M."/>
            <person name="Foster-Nyarko E."/>
            <person name="Jarju S."/>
            <person name="Secka A."/>
            <person name="Antonio M."/>
            <person name="Oren A."/>
            <person name="Chaudhuri R.R."/>
            <person name="La Ragione R."/>
            <person name="Hildebrand F."/>
            <person name="Pallen M.J."/>
        </authorList>
    </citation>
    <scope>NUCLEOTIDE SEQUENCE</scope>
    <source>
        <strain evidence="13">2830</strain>
    </source>
</reference>
<proteinExistence type="inferred from homology"/>
<evidence type="ECO:0000256" key="7">
    <source>
        <dbReference type="ARBA" id="ARBA00022777"/>
    </source>
</evidence>
<dbReference type="Pfam" id="PF02223">
    <property type="entry name" value="Thymidylate_kin"/>
    <property type="match status" value="1"/>
</dbReference>
<evidence type="ECO:0000256" key="8">
    <source>
        <dbReference type="ARBA" id="ARBA00022840"/>
    </source>
</evidence>
<dbReference type="GO" id="GO:0006227">
    <property type="term" value="P:dUDP biosynthetic process"/>
    <property type="evidence" value="ECO:0007669"/>
    <property type="project" value="TreeGrafter"/>
</dbReference>
<sequence length="217" mass="23629">MSDGLFITLEGVEGAGKTTQAKQLAEWLSGLGLPVLATREPGAGLIGAQIRQVLLNPANTELAPMTEALLLAADRAQHVAETLRPALAAGKIIVCDRYADSFFAYQGYGRGLNMAELISLNEAAAGGLIPDITLLLELPPDEGLKRAAKRGASDRMEQEQLDFHRRLSDGYQKLAEAFPQRIRQINAAQEETLVQADMRKVLLPLLYERGLVRDVVR</sequence>
<evidence type="ECO:0000256" key="3">
    <source>
        <dbReference type="ARBA" id="ARBA00017144"/>
    </source>
</evidence>